<proteinExistence type="predicted"/>
<dbReference type="EMBL" id="DS469556">
    <property type="protein sequence ID" value="EDO43198.1"/>
    <property type="molecule type" value="Genomic_DNA"/>
</dbReference>
<organism evidence="1 2">
    <name type="scientific">Nematostella vectensis</name>
    <name type="common">Starlet sea anemone</name>
    <dbReference type="NCBI Taxonomy" id="45351"/>
    <lineage>
        <taxon>Eukaryota</taxon>
        <taxon>Metazoa</taxon>
        <taxon>Cnidaria</taxon>
        <taxon>Anthozoa</taxon>
        <taxon>Hexacorallia</taxon>
        <taxon>Actiniaria</taxon>
        <taxon>Edwardsiidae</taxon>
        <taxon>Nematostella</taxon>
    </lineage>
</organism>
<dbReference type="SUPFAM" id="SSF53098">
    <property type="entry name" value="Ribonuclease H-like"/>
    <property type="match status" value="1"/>
</dbReference>
<dbReference type="InterPro" id="IPR036397">
    <property type="entry name" value="RNaseH_sf"/>
</dbReference>
<dbReference type="PhylomeDB" id="A7RZ95"/>
<sequence length="64" mass="7643">LRVEKRITTTYHHQCNCLCERQMRTVKTMLASHCEKDHRTWDIFLQADIFAYNTSLQASLRMTP</sequence>
<accession>A7RZ95</accession>
<dbReference type="InterPro" id="IPR012337">
    <property type="entry name" value="RNaseH-like_sf"/>
</dbReference>
<feature type="non-terminal residue" evidence="1">
    <location>
        <position position="1"/>
    </location>
</feature>
<name>A7RZ95_NEMVE</name>
<dbReference type="Proteomes" id="UP000001593">
    <property type="component" value="Unassembled WGS sequence"/>
</dbReference>
<dbReference type="GO" id="GO:0003676">
    <property type="term" value="F:nucleic acid binding"/>
    <property type="evidence" value="ECO:0007669"/>
    <property type="project" value="InterPro"/>
</dbReference>
<dbReference type="InParanoid" id="A7RZ95"/>
<evidence type="ECO:0008006" key="3">
    <source>
        <dbReference type="Google" id="ProtNLM"/>
    </source>
</evidence>
<evidence type="ECO:0000313" key="2">
    <source>
        <dbReference type="Proteomes" id="UP000001593"/>
    </source>
</evidence>
<protein>
    <recommendedName>
        <fullName evidence="3">Integrase catalytic domain-containing protein</fullName>
    </recommendedName>
</protein>
<keyword evidence="2" id="KW-1185">Reference proteome</keyword>
<dbReference type="Gene3D" id="3.30.420.10">
    <property type="entry name" value="Ribonuclease H-like superfamily/Ribonuclease H"/>
    <property type="match status" value="1"/>
</dbReference>
<dbReference type="HOGENOM" id="CLU_2874339_0_0_1"/>
<dbReference type="AlphaFoldDB" id="A7RZ95"/>
<gene>
    <name evidence="1" type="ORF">NEMVEDRAFT_v1g98712</name>
</gene>
<evidence type="ECO:0000313" key="1">
    <source>
        <dbReference type="EMBL" id="EDO43198.1"/>
    </source>
</evidence>
<reference evidence="1 2" key="1">
    <citation type="journal article" date="2007" name="Science">
        <title>Sea anemone genome reveals ancestral eumetazoan gene repertoire and genomic organization.</title>
        <authorList>
            <person name="Putnam N.H."/>
            <person name="Srivastava M."/>
            <person name="Hellsten U."/>
            <person name="Dirks B."/>
            <person name="Chapman J."/>
            <person name="Salamov A."/>
            <person name="Terry A."/>
            <person name="Shapiro H."/>
            <person name="Lindquist E."/>
            <person name="Kapitonov V.V."/>
            <person name="Jurka J."/>
            <person name="Genikhovich G."/>
            <person name="Grigoriev I.V."/>
            <person name="Lucas S.M."/>
            <person name="Steele R.E."/>
            <person name="Finnerty J.R."/>
            <person name="Technau U."/>
            <person name="Martindale M.Q."/>
            <person name="Rokhsar D.S."/>
        </authorList>
    </citation>
    <scope>NUCLEOTIDE SEQUENCE [LARGE SCALE GENOMIC DNA]</scope>
    <source>
        <strain evidence="2">CH2 X CH6</strain>
    </source>
</reference>